<reference evidence="9 10" key="1">
    <citation type="journal article" date="2016" name="Nat. Commun.">
        <title>Thousands of microbial genomes shed light on interconnected biogeochemical processes in an aquifer system.</title>
        <authorList>
            <person name="Anantharaman K."/>
            <person name="Brown C.T."/>
            <person name="Hug L.A."/>
            <person name="Sharon I."/>
            <person name="Castelle C.J."/>
            <person name="Probst A.J."/>
            <person name="Thomas B.C."/>
            <person name="Singh A."/>
            <person name="Wilkins M.J."/>
            <person name="Karaoz U."/>
            <person name="Brodie E.L."/>
            <person name="Williams K.H."/>
            <person name="Hubbard S.S."/>
            <person name="Banfield J.F."/>
        </authorList>
    </citation>
    <scope>NUCLEOTIDE SEQUENCE [LARGE SCALE GENOMIC DNA]</scope>
    <source>
        <strain evidence="10">RBG_16_55_9</strain>
    </source>
</reference>
<dbReference type="PROSITE" id="PS51296">
    <property type="entry name" value="RIESKE"/>
    <property type="match status" value="1"/>
</dbReference>
<evidence type="ECO:0000256" key="2">
    <source>
        <dbReference type="ARBA" id="ARBA00022723"/>
    </source>
</evidence>
<dbReference type="PANTHER" id="PTHR10134">
    <property type="entry name" value="CYTOCHROME B-C1 COMPLEX SUBUNIT RIESKE, MITOCHONDRIAL"/>
    <property type="match status" value="1"/>
</dbReference>
<keyword evidence="7" id="KW-1133">Transmembrane helix</keyword>
<evidence type="ECO:0000256" key="7">
    <source>
        <dbReference type="SAM" id="Phobius"/>
    </source>
</evidence>
<dbReference type="InterPro" id="IPR017941">
    <property type="entry name" value="Rieske_2Fe-2S"/>
</dbReference>
<dbReference type="GO" id="GO:0046872">
    <property type="term" value="F:metal ion binding"/>
    <property type="evidence" value="ECO:0007669"/>
    <property type="project" value="UniProtKB-KW"/>
</dbReference>
<evidence type="ECO:0000259" key="8">
    <source>
        <dbReference type="PROSITE" id="PS51296"/>
    </source>
</evidence>
<accession>A0A1F5UWP8</accession>
<dbReference type="Gene3D" id="2.102.10.10">
    <property type="entry name" value="Rieske [2Fe-2S] iron-sulphur domain"/>
    <property type="match status" value="1"/>
</dbReference>
<feature type="transmembrane region" description="Helical" evidence="7">
    <location>
        <begin position="30"/>
        <end position="51"/>
    </location>
</feature>
<dbReference type="Pfam" id="PF00355">
    <property type="entry name" value="Rieske"/>
    <property type="match status" value="1"/>
</dbReference>
<evidence type="ECO:0000256" key="5">
    <source>
        <dbReference type="ARBA" id="ARBA00023157"/>
    </source>
</evidence>
<evidence type="ECO:0000256" key="1">
    <source>
        <dbReference type="ARBA" id="ARBA00022714"/>
    </source>
</evidence>
<dbReference type="InterPro" id="IPR014349">
    <property type="entry name" value="Rieske_Fe-S_prot"/>
</dbReference>
<gene>
    <name evidence="9" type="ORF">A2Z21_09200</name>
</gene>
<feature type="domain" description="Rieske" evidence="8">
    <location>
        <begin position="84"/>
        <end position="159"/>
    </location>
</feature>
<evidence type="ECO:0000256" key="4">
    <source>
        <dbReference type="ARBA" id="ARBA00023014"/>
    </source>
</evidence>
<dbReference type="Proteomes" id="UP000179157">
    <property type="component" value="Unassembled WGS sequence"/>
</dbReference>
<dbReference type="InterPro" id="IPR005805">
    <property type="entry name" value="Rieske_Fe-S_prot_C"/>
</dbReference>
<sequence>MKHKYAQNPGDFSVSPETHQLTRRDFMTRIGLGSFFLTLGGVFTSIASFILPKMSYEPSSAFTVGRPEDFQVGDMKLLETKQAYIFRSQQGFQAVSAICTHLGCSYKPFGPPNPEYPTVHAYCPCHGSRFARDGRVLGGPAPRPLPFYHMELTSDGRLQVDKSVVNLTDELSRKTDEGVGHNLYLDPEKQEMVEGPLPDGSDCTPCYAGYEHTSQLQLPPR</sequence>
<evidence type="ECO:0000256" key="6">
    <source>
        <dbReference type="ARBA" id="ARBA00034078"/>
    </source>
</evidence>
<evidence type="ECO:0000313" key="9">
    <source>
        <dbReference type="EMBL" id="OGF55593.1"/>
    </source>
</evidence>
<dbReference type="EMBL" id="MFGX01000052">
    <property type="protein sequence ID" value="OGF55593.1"/>
    <property type="molecule type" value="Genomic_DNA"/>
</dbReference>
<keyword evidence="7" id="KW-0472">Membrane</keyword>
<keyword evidence="5" id="KW-1015">Disulfide bond</keyword>
<dbReference type="STRING" id="1817864.A2Z21_09200"/>
<keyword evidence="3" id="KW-0408">Iron</keyword>
<name>A0A1F5UWP8_FRAXR</name>
<proteinExistence type="predicted"/>
<comment type="caution">
    <text evidence="9">The sequence shown here is derived from an EMBL/GenBank/DDBJ whole genome shotgun (WGS) entry which is preliminary data.</text>
</comment>
<dbReference type="GO" id="GO:0016020">
    <property type="term" value="C:membrane"/>
    <property type="evidence" value="ECO:0007669"/>
    <property type="project" value="InterPro"/>
</dbReference>
<comment type="cofactor">
    <cofactor evidence="6">
        <name>[2Fe-2S] cluster</name>
        <dbReference type="ChEBI" id="CHEBI:190135"/>
    </cofactor>
</comment>
<organism evidence="9 10">
    <name type="scientific">Fraserbacteria sp. (strain RBG_16_55_9)</name>
    <dbReference type="NCBI Taxonomy" id="1817864"/>
    <lineage>
        <taxon>Bacteria</taxon>
        <taxon>Candidatus Fraseribacteriota</taxon>
    </lineage>
</organism>
<protein>
    <recommendedName>
        <fullName evidence="8">Rieske domain-containing protein</fullName>
    </recommendedName>
</protein>
<keyword evidence="2" id="KW-0479">Metal-binding</keyword>
<dbReference type="PRINTS" id="PR00162">
    <property type="entry name" value="RIESKE"/>
</dbReference>
<dbReference type="SUPFAM" id="SSF50022">
    <property type="entry name" value="ISP domain"/>
    <property type="match status" value="1"/>
</dbReference>
<keyword evidence="1" id="KW-0001">2Fe-2S</keyword>
<keyword evidence="7" id="KW-0812">Transmembrane</keyword>
<evidence type="ECO:0000313" key="10">
    <source>
        <dbReference type="Proteomes" id="UP000179157"/>
    </source>
</evidence>
<dbReference type="GO" id="GO:0051537">
    <property type="term" value="F:2 iron, 2 sulfur cluster binding"/>
    <property type="evidence" value="ECO:0007669"/>
    <property type="project" value="UniProtKB-KW"/>
</dbReference>
<dbReference type="InterPro" id="IPR036922">
    <property type="entry name" value="Rieske_2Fe-2S_sf"/>
</dbReference>
<dbReference type="CDD" id="cd03467">
    <property type="entry name" value="Rieske"/>
    <property type="match status" value="1"/>
</dbReference>
<keyword evidence="4" id="KW-0411">Iron-sulfur</keyword>
<evidence type="ECO:0000256" key="3">
    <source>
        <dbReference type="ARBA" id="ARBA00023004"/>
    </source>
</evidence>
<dbReference type="AlphaFoldDB" id="A0A1F5UWP8"/>